<proteinExistence type="predicted"/>
<dbReference type="AlphaFoldDB" id="A0A401ZD41"/>
<evidence type="ECO:0000313" key="2">
    <source>
        <dbReference type="Proteomes" id="UP000287224"/>
    </source>
</evidence>
<protein>
    <submittedName>
        <fullName evidence="1">Uncharacterized protein</fullName>
    </submittedName>
</protein>
<sequence>MVSSTAAPIARSKKGYREYATVATRPVNITLPAVPIALIHVARWALVIYAGWLNPTIIMT</sequence>
<comment type="caution">
    <text evidence="1">The sequence shown here is derived from an EMBL/GenBank/DDBJ whole genome shotgun (WGS) entry which is preliminary data.</text>
</comment>
<evidence type="ECO:0000313" key="1">
    <source>
        <dbReference type="EMBL" id="GCE04797.1"/>
    </source>
</evidence>
<dbReference type="Proteomes" id="UP000287224">
    <property type="component" value="Unassembled WGS sequence"/>
</dbReference>
<keyword evidence="2" id="KW-1185">Reference proteome</keyword>
<dbReference type="EMBL" id="BIFQ01000001">
    <property type="protein sequence ID" value="GCE04797.1"/>
    <property type="molecule type" value="Genomic_DNA"/>
</dbReference>
<accession>A0A401ZD41</accession>
<reference evidence="2" key="1">
    <citation type="submission" date="2018-12" db="EMBL/GenBank/DDBJ databases">
        <title>Tengunoibacter tsumagoiensis gen. nov., sp. nov., Dictyobacter kobayashii sp. nov., D. alpinus sp. nov., and D. joshuensis sp. nov. and description of Dictyobacteraceae fam. nov. within the order Ktedonobacterales isolated from Tengu-no-mugimeshi.</title>
        <authorList>
            <person name="Wang C.M."/>
            <person name="Zheng Y."/>
            <person name="Sakai Y."/>
            <person name="Toyoda A."/>
            <person name="Minakuchi Y."/>
            <person name="Abe K."/>
            <person name="Yokota A."/>
            <person name="Yabe S."/>
        </authorList>
    </citation>
    <scope>NUCLEOTIDE SEQUENCE [LARGE SCALE GENOMIC DNA]</scope>
    <source>
        <strain evidence="2">S-27</strain>
    </source>
</reference>
<gene>
    <name evidence="1" type="ORF">KDAU_21260</name>
</gene>
<organism evidence="1 2">
    <name type="scientific">Dictyobacter aurantiacus</name>
    <dbReference type="NCBI Taxonomy" id="1936993"/>
    <lineage>
        <taxon>Bacteria</taxon>
        <taxon>Bacillati</taxon>
        <taxon>Chloroflexota</taxon>
        <taxon>Ktedonobacteria</taxon>
        <taxon>Ktedonobacterales</taxon>
        <taxon>Dictyobacteraceae</taxon>
        <taxon>Dictyobacter</taxon>
    </lineage>
</organism>
<name>A0A401ZD41_9CHLR</name>